<dbReference type="Proteomes" id="UP000192917">
    <property type="component" value="Unassembled WGS sequence"/>
</dbReference>
<keyword evidence="3" id="KW-1185">Reference proteome</keyword>
<evidence type="ECO:0000256" key="1">
    <source>
        <dbReference type="SAM" id="Phobius"/>
    </source>
</evidence>
<name>A0A1Y6C463_9PROT</name>
<evidence type="ECO:0000313" key="2">
    <source>
        <dbReference type="EMBL" id="SMF33023.1"/>
    </source>
</evidence>
<gene>
    <name evidence="2" type="ORF">SAMN05428998_11186</name>
</gene>
<reference evidence="2 3" key="1">
    <citation type="submission" date="2017-04" db="EMBL/GenBank/DDBJ databases">
        <authorList>
            <person name="Afonso C.L."/>
            <person name="Miller P.J."/>
            <person name="Scott M.A."/>
            <person name="Spackman E."/>
            <person name="Goraichik I."/>
            <person name="Dimitrov K.M."/>
            <person name="Suarez D.L."/>
            <person name="Swayne D.E."/>
        </authorList>
    </citation>
    <scope>NUCLEOTIDE SEQUENCE [LARGE SCALE GENOMIC DNA]</scope>
    <source>
        <strain evidence="2 3">USBA 355</strain>
    </source>
</reference>
<accession>A0A1Y6C463</accession>
<sequence>MSDLAAIRRMGRAMALACLAAMIALPLLLTGAWLALPELKRTWPPFAILPIPAEPEPGLMVAGWLVLLLPLVVLLWGVHRLRRLFLHYAQGEVFSVDAALCLSGFARAVLVWALLQPLANGAAGAILTLGNPPGQRALALSLGTGELGALAIGLVLLVIGRVMREASRLADENASFV</sequence>
<protein>
    <recommendedName>
        <fullName evidence="4">DUF2975 domain-containing protein</fullName>
    </recommendedName>
</protein>
<dbReference type="Pfam" id="PF11188">
    <property type="entry name" value="DUF2975"/>
    <property type="match status" value="1"/>
</dbReference>
<dbReference type="AlphaFoldDB" id="A0A1Y6C463"/>
<dbReference type="RefSeq" id="WP_143596243.1">
    <property type="nucleotide sequence ID" value="NZ_FWZX01000011.1"/>
</dbReference>
<feature type="transmembrane region" description="Helical" evidence="1">
    <location>
        <begin position="138"/>
        <end position="159"/>
    </location>
</feature>
<keyword evidence="1" id="KW-0472">Membrane</keyword>
<organism evidence="2 3">
    <name type="scientific">Tistlia consotensis USBA 355</name>
    <dbReference type="NCBI Taxonomy" id="560819"/>
    <lineage>
        <taxon>Bacteria</taxon>
        <taxon>Pseudomonadati</taxon>
        <taxon>Pseudomonadota</taxon>
        <taxon>Alphaproteobacteria</taxon>
        <taxon>Rhodospirillales</taxon>
        <taxon>Rhodovibrionaceae</taxon>
        <taxon>Tistlia</taxon>
    </lineage>
</organism>
<feature type="transmembrane region" description="Helical" evidence="1">
    <location>
        <begin position="58"/>
        <end position="78"/>
    </location>
</feature>
<evidence type="ECO:0008006" key="4">
    <source>
        <dbReference type="Google" id="ProtNLM"/>
    </source>
</evidence>
<keyword evidence="1" id="KW-1133">Transmembrane helix</keyword>
<dbReference type="InterPro" id="IPR021354">
    <property type="entry name" value="DUF2975"/>
</dbReference>
<dbReference type="STRING" id="560819.SAMN05428998_11186"/>
<proteinExistence type="predicted"/>
<evidence type="ECO:0000313" key="3">
    <source>
        <dbReference type="Proteomes" id="UP000192917"/>
    </source>
</evidence>
<dbReference type="EMBL" id="FWZX01000011">
    <property type="protein sequence ID" value="SMF33023.1"/>
    <property type="molecule type" value="Genomic_DNA"/>
</dbReference>
<keyword evidence="1" id="KW-0812">Transmembrane</keyword>
<feature type="transmembrane region" description="Helical" evidence="1">
    <location>
        <begin position="99"/>
        <end position="118"/>
    </location>
</feature>